<name>A0A562S9G2_9BACT</name>
<dbReference type="Proteomes" id="UP000316167">
    <property type="component" value="Unassembled WGS sequence"/>
</dbReference>
<dbReference type="AlphaFoldDB" id="A0A562S9G2"/>
<dbReference type="PANTHER" id="PTHR24421:SF10">
    <property type="entry name" value="NITRATE_NITRITE SENSOR PROTEIN NARQ"/>
    <property type="match status" value="1"/>
</dbReference>
<dbReference type="InterPro" id="IPR011712">
    <property type="entry name" value="Sig_transdc_His_kin_sub3_dim/P"/>
</dbReference>
<evidence type="ECO:0000256" key="4">
    <source>
        <dbReference type="ARBA" id="ARBA00022679"/>
    </source>
</evidence>
<evidence type="ECO:0000259" key="10">
    <source>
        <dbReference type="PROSITE" id="PS50109"/>
    </source>
</evidence>
<dbReference type="PANTHER" id="PTHR24421">
    <property type="entry name" value="NITRATE/NITRITE SENSOR PROTEIN NARX-RELATED"/>
    <property type="match status" value="1"/>
</dbReference>
<protein>
    <recommendedName>
        <fullName evidence="2">histidine kinase</fullName>
        <ecNumber evidence="2">2.7.13.3</ecNumber>
    </recommendedName>
</protein>
<dbReference type="GO" id="GO:0016020">
    <property type="term" value="C:membrane"/>
    <property type="evidence" value="ECO:0007669"/>
    <property type="project" value="InterPro"/>
</dbReference>
<keyword evidence="5" id="KW-0547">Nucleotide-binding</keyword>
<keyword evidence="7" id="KW-0067">ATP-binding</keyword>
<gene>
    <name evidence="11" type="ORF">IQ13_4211</name>
</gene>
<comment type="catalytic activity">
    <reaction evidence="1">
        <text>ATP + protein L-histidine = ADP + protein N-phospho-L-histidine.</text>
        <dbReference type="EC" id="2.7.13.3"/>
    </reaction>
</comment>
<dbReference type="GO" id="GO:0000155">
    <property type="term" value="F:phosphorelay sensor kinase activity"/>
    <property type="evidence" value="ECO:0007669"/>
    <property type="project" value="InterPro"/>
</dbReference>
<evidence type="ECO:0000256" key="2">
    <source>
        <dbReference type="ARBA" id="ARBA00012438"/>
    </source>
</evidence>
<dbReference type="Pfam" id="PF02518">
    <property type="entry name" value="HATPase_c"/>
    <property type="match status" value="1"/>
</dbReference>
<dbReference type="Gene3D" id="3.30.565.10">
    <property type="entry name" value="Histidine kinase-like ATPase, C-terminal domain"/>
    <property type="match status" value="1"/>
</dbReference>
<keyword evidence="9" id="KW-1133">Transmembrane helix</keyword>
<keyword evidence="3" id="KW-0597">Phosphoprotein</keyword>
<dbReference type="InterPro" id="IPR003594">
    <property type="entry name" value="HATPase_dom"/>
</dbReference>
<dbReference type="GO" id="GO:0005524">
    <property type="term" value="F:ATP binding"/>
    <property type="evidence" value="ECO:0007669"/>
    <property type="project" value="UniProtKB-KW"/>
</dbReference>
<evidence type="ECO:0000256" key="5">
    <source>
        <dbReference type="ARBA" id="ARBA00022741"/>
    </source>
</evidence>
<reference evidence="11 12" key="1">
    <citation type="journal article" date="2015" name="Stand. Genomic Sci.">
        <title>Genomic Encyclopedia of Bacterial and Archaeal Type Strains, Phase III: the genomes of soil and plant-associated and newly described type strains.</title>
        <authorList>
            <person name="Whitman W.B."/>
            <person name="Woyke T."/>
            <person name="Klenk H.P."/>
            <person name="Zhou Y."/>
            <person name="Lilburn T.G."/>
            <person name="Beck B.J."/>
            <person name="De Vos P."/>
            <person name="Vandamme P."/>
            <person name="Eisen J.A."/>
            <person name="Garrity G."/>
            <person name="Hugenholtz P."/>
            <person name="Kyrpides N.C."/>
        </authorList>
    </citation>
    <scope>NUCLEOTIDE SEQUENCE [LARGE SCALE GENOMIC DNA]</scope>
    <source>
        <strain evidence="11 12">CGMCC 1.7271</strain>
    </source>
</reference>
<keyword evidence="12" id="KW-1185">Reference proteome</keyword>
<evidence type="ECO:0000256" key="8">
    <source>
        <dbReference type="ARBA" id="ARBA00023012"/>
    </source>
</evidence>
<dbReference type="EMBL" id="VLLE01000008">
    <property type="protein sequence ID" value="TWI77969.1"/>
    <property type="molecule type" value="Genomic_DNA"/>
</dbReference>
<dbReference type="Pfam" id="PF07730">
    <property type="entry name" value="HisKA_3"/>
    <property type="match status" value="1"/>
</dbReference>
<keyword evidence="8" id="KW-0902">Two-component regulatory system</keyword>
<evidence type="ECO:0000313" key="12">
    <source>
        <dbReference type="Proteomes" id="UP000316167"/>
    </source>
</evidence>
<dbReference type="CDD" id="cd16917">
    <property type="entry name" value="HATPase_UhpB-NarQ-NarX-like"/>
    <property type="match status" value="1"/>
</dbReference>
<dbReference type="PROSITE" id="PS50109">
    <property type="entry name" value="HIS_KIN"/>
    <property type="match status" value="1"/>
</dbReference>
<feature type="domain" description="Histidine kinase" evidence="10">
    <location>
        <begin position="165"/>
        <end position="252"/>
    </location>
</feature>
<evidence type="ECO:0000313" key="11">
    <source>
        <dbReference type="EMBL" id="TWI77969.1"/>
    </source>
</evidence>
<dbReference type="SUPFAM" id="SSF55874">
    <property type="entry name" value="ATPase domain of HSP90 chaperone/DNA topoisomerase II/histidine kinase"/>
    <property type="match status" value="1"/>
</dbReference>
<evidence type="ECO:0000256" key="7">
    <source>
        <dbReference type="ARBA" id="ARBA00022840"/>
    </source>
</evidence>
<dbReference type="EC" id="2.7.13.3" evidence="2"/>
<keyword evidence="9" id="KW-0812">Transmembrane</keyword>
<dbReference type="SMART" id="SM00387">
    <property type="entry name" value="HATPase_c"/>
    <property type="match status" value="1"/>
</dbReference>
<dbReference type="InterPro" id="IPR036890">
    <property type="entry name" value="HATPase_C_sf"/>
</dbReference>
<evidence type="ECO:0000256" key="1">
    <source>
        <dbReference type="ARBA" id="ARBA00000085"/>
    </source>
</evidence>
<dbReference type="InterPro" id="IPR005467">
    <property type="entry name" value="His_kinase_dom"/>
</dbReference>
<evidence type="ECO:0000256" key="3">
    <source>
        <dbReference type="ARBA" id="ARBA00022553"/>
    </source>
</evidence>
<organism evidence="11 12">
    <name type="scientific">Lacibacter cauensis</name>
    <dbReference type="NCBI Taxonomy" id="510947"/>
    <lineage>
        <taxon>Bacteria</taxon>
        <taxon>Pseudomonadati</taxon>
        <taxon>Bacteroidota</taxon>
        <taxon>Chitinophagia</taxon>
        <taxon>Chitinophagales</taxon>
        <taxon>Chitinophagaceae</taxon>
        <taxon>Lacibacter</taxon>
    </lineage>
</organism>
<accession>A0A562S9G2</accession>
<feature type="transmembrane region" description="Helical" evidence="9">
    <location>
        <begin position="6"/>
        <end position="29"/>
    </location>
</feature>
<dbReference type="InterPro" id="IPR050482">
    <property type="entry name" value="Sensor_HK_TwoCompSys"/>
</dbReference>
<sequence length="256" mass="28694">MPEKELIIFIVLMTLLLLVLLSGMVLFLFQYRKRKLLFEKEKAMTEKQHQLDLLNTQITIQQETMHAIGREIHDNVGQKLTLASLYCRQTTGLKNGETINLLIDDSLQELRRLSKTLSDPAQSTSTLAQLLKQEASLVNRSGICTMQINAADNFPLLAATVKQALFRILQEFIQNSLKHAACSEIRFELLSTLEQIHIIATDNGKGFNPHLHSSGIGLESMHRRAKQIEASLQLNSHPGEGTSLTIILDLSTSTHS</sequence>
<dbReference type="GO" id="GO:0046983">
    <property type="term" value="F:protein dimerization activity"/>
    <property type="evidence" value="ECO:0007669"/>
    <property type="project" value="InterPro"/>
</dbReference>
<evidence type="ECO:0000256" key="6">
    <source>
        <dbReference type="ARBA" id="ARBA00022777"/>
    </source>
</evidence>
<comment type="caution">
    <text evidence="11">The sequence shown here is derived from an EMBL/GenBank/DDBJ whole genome shotgun (WGS) entry which is preliminary data.</text>
</comment>
<keyword evidence="9" id="KW-0472">Membrane</keyword>
<evidence type="ECO:0000256" key="9">
    <source>
        <dbReference type="SAM" id="Phobius"/>
    </source>
</evidence>
<keyword evidence="6 11" id="KW-0418">Kinase</keyword>
<keyword evidence="4" id="KW-0808">Transferase</keyword>
<proteinExistence type="predicted"/>